<evidence type="ECO:0000259" key="2">
    <source>
        <dbReference type="Pfam" id="PF00931"/>
    </source>
</evidence>
<dbReference type="InterPro" id="IPR002182">
    <property type="entry name" value="NB-ARC"/>
</dbReference>
<dbReference type="InterPro" id="IPR027417">
    <property type="entry name" value="P-loop_NTPase"/>
</dbReference>
<dbReference type="Gene3D" id="3.40.50.300">
    <property type="entry name" value="P-loop containing nucleotide triphosphate hydrolases"/>
    <property type="match status" value="1"/>
</dbReference>
<protein>
    <submittedName>
        <fullName evidence="3">Putative disease resistance RPP13-like protein 1</fullName>
    </submittedName>
</protein>
<dbReference type="PANTHER" id="PTHR36766:SF40">
    <property type="entry name" value="DISEASE RESISTANCE PROTEIN RGA3"/>
    <property type="match status" value="1"/>
</dbReference>
<dbReference type="AlphaFoldDB" id="A0A6A1VL66"/>
<feature type="domain" description="NB-ARC" evidence="2">
    <location>
        <begin position="32"/>
        <end position="170"/>
    </location>
</feature>
<keyword evidence="4" id="KW-1185">Reference proteome</keyword>
<dbReference type="GO" id="GO:0006952">
    <property type="term" value="P:defense response"/>
    <property type="evidence" value="ECO:0007669"/>
    <property type="project" value="UniProtKB-KW"/>
</dbReference>
<dbReference type="OrthoDB" id="2973320at2759"/>
<reference evidence="3 4" key="1">
    <citation type="journal article" date="2019" name="Plant Biotechnol. J.">
        <title>The red bayberry genome and genetic basis of sex determination.</title>
        <authorList>
            <person name="Jia H.M."/>
            <person name="Jia H.J."/>
            <person name="Cai Q.L."/>
            <person name="Wang Y."/>
            <person name="Zhao H.B."/>
            <person name="Yang W.F."/>
            <person name="Wang G.Y."/>
            <person name="Li Y.H."/>
            <person name="Zhan D.L."/>
            <person name="Shen Y.T."/>
            <person name="Niu Q.F."/>
            <person name="Chang L."/>
            <person name="Qiu J."/>
            <person name="Zhao L."/>
            <person name="Xie H.B."/>
            <person name="Fu W.Y."/>
            <person name="Jin J."/>
            <person name="Li X.W."/>
            <person name="Jiao Y."/>
            <person name="Zhou C.C."/>
            <person name="Tu T."/>
            <person name="Chai C.Y."/>
            <person name="Gao J.L."/>
            <person name="Fan L.J."/>
            <person name="van de Weg E."/>
            <person name="Wang J.Y."/>
            <person name="Gao Z.S."/>
        </authorList>
    </citation>
    <scope>NUCLEOTIDE SEQUENCE [LARGE SCALE GENOMIC DNA]</scope>
    <source>
        <tissue evidence="3">Leaves</tissue>
    </source>
</reference>
<evidence type="ECO:0000313" key="3">
    <source>
        <dbReference type="EMBL" id="KAB1212558.1"/>
    </source>
</evidence>
<dbReference type="EMBL" id="RXIC02000023">
    <property type="protein sequence ID" value="KAB1212558.1"/>
    <property type="molecule type" value="Genomic_DNA"/>
</dbReference>
<name>A0A6A1VL66_9ROSI</name>
<dbReference type="PRINTS" id="PR00364">
    <property type="entry name" value="DISEASERSIST"/>
</dbReference>
<keyword evidence="1" id="KW-0611">Plant defense</keyword>
<comment type="caution">
    <text evidence="3">The sequence shown here is derived from an EMBL/GenBank/DDBJ whole genome shotgun (WGS) entry which is preliminary data.</text>
</comment>
<evidence type="ECO:0000256" key="1">
    <source>
        <dbReference type="ARBA" id="ARBA00022821"/>
    </source>
</evidence>
<proteinExistence type="predicted"/>
<dbReference type="Proteomes" id="UP000516437">
    <property type="component" value="Chromosome 5"/>
</dbReference>
<dbReference type="Pfam" id="PF00931">
    <property type="entry name" value="NB-ARC"/>
    <property type="match status" value="1"/>
</dbReference>
<sequence>MGLREGAGRNQSERLPTTPVIEESVTFGRDADKNSIIDMLFSDYASGGRERSLIAIVGMGGVGKTTLAQLVYNDRRVKEHFNLQVWFCVGEEFIVSKLKKSIIEEVTFSTCNIDKPNLLQDDLKKNLTGKKFLLMLDDVWTEKLVHQEFVSELLRYGVNGSRVIITTRNDSKWRNQD</sequence>
<dbReference type="FunFam" id="3.40.50.300:FF:001091">
    <property type="entry name" value="Probable disease resistance protein At1g61300"/>
    <property type="match status" value="1"/>
</dbReference>
<accession>A0A6A1VL66</accession>
<organism evidence="3 4">
    <name type="scientific">Morella rubra</name>
    <name type="common">Chinese bayberry</name>
    <dbReference type="NCBI Taxonomy" id="262757"/>
    <lineage>
        <taxon>Eukaryota</taxon>
        <taxon>Viridiplantae</taxon>
        <taxon>Streptophyta</taxon>
        <taxon>Embryophyta</taxon>
        <taxon>Tracheophyta</taxon>
        <taxon>Spermatophyta</taxon>
        <taxon>Magnoliopsida</taxon>
        <taxon>eudicotyledons</taxon>
        <taxon>Gunneridae</taxon>
        <taxon>Pentapetalae</taxon>
        <taxon>rosids</taxon>
        <taxon>fabids</taxon>
        <taxon>Fagales</taxon>
        <taxon>Myricaceae</taxon>
        <taxon>Morella</taxon>
    </lineage>
</organism>
<gene>
    <name evidence="3" type="ORF">CJ030_MR5G006252</name>
</gene>
<dbReference type="SUPFAM" id="SSF52540">
    <property type="entry name" value="P-loop containing nucleoside triphosphate hydrolases"/>
    <property type="match status" value="1"/>
</dbReference>
<dbReference type="GO" id="GO:0043531">
    <property type="term" value="F:ADP binding"/>
    <property type="evidence" value="ECO:0007669"/>
    <property type="project" value="InterPro"/>
</dbReference>
<dbReference type="PANTHER" id="PTHR36766">
    <property type="entry name" value="PLANT BROAD-SPECTRUM MILDEW RESISTANCE PROTEIN RPW8"/>
    <property type="match status" value="1"/>
</dbReference>
<evidence type="ECO:0000313" key="4">
    <source>
        <dbReference type="Proteomes" id="UP000516437"/>
    </source>
</evidence>